<proteinExistence type="predicted"/>
<accession>A0A8S5UMB8</accession>
<sequence>MVLEAHRRKYGESDRVIHVFNKNSSMAYLGAILIYEYI</sequence>
<protein>
    <submittedName>
        <fullName evidence="1">RecO N terminal</fullName>
    </submittedName>
</protein>
<dbReference type="EMBL" id="BK016109">
    <property type="protein sequence ID" value="DAF95572.1"/>
    <property type="molecule type" value="Genomic_DNA"/>
</dbReference>
<reference evidence="1" key="1">
    <citation type="journal article" date="2021" name="Proc. Natl. Acad. Sci. U.S.A.">
        <title>A Catalog of Tens of Thousands of Viruses from Human Metagenomes Reveals Hidden Associations with Chronic Diseases.</title>
        <authorList>
            <person name="Tisza M.J."/>
            <person name="Buck C.B."/>
        </authorList>
    </citation>
    <scope>NUCLEOTIDE SEQUENCE</scope>
    <source>
        <strain evidence="1">CtCo31</strain>
    </source>
</reference>
<organism evidence="1">
    <name type="scientific">Myoviridae sp. ctCo31</name>
    <dbReference type="NCBI Taxonomy" id="2825053"/>
    <lineage>
        <taxon>Viruses</taxon>
        <taxon>Duplodnaviria</taxon>
        <taxon>Heunggongvirae</taxon>
        <taxon>Uroviricota</taxon>
        <taxon>Caudoviricetes</taxon>
    </lineage>
</organism>
<name>A0A8S5UMB8_9CAUD</name>
<evidence type="ECO:0000313" key="1">
    <source>
        <dbReference type="EMBL" id="DAF95572.1"/>
    </source>
</evidence>